<evidence type="ECO:0000313" key="2">
    <source>
        <dbReference type="Proteomes" id="UP000306319"/>
    </source>
</evidence>
<dbReference type="Proteomes" id="UP000306319">
    <property type="component" value="Unassembled WGS sequence"/>
</dbReference>
<reference evidence="1" key="1">
    <citation type="submission" date="2019-04" db="EMBL/GenBank/DDBJ databases">
        <title>Microbes associate with the intestines of laboratory mice.</title>
        <authorList>
            <person name="Navarre W."/>
            <person name="Wong E."/>
            <person name="Huang K."/>
            <person name="Tropini C."/>
            <person name="Ng K."/>
            <person name="Yu B."/>
        </authorList>
    </citation>
    <scope>NUCLEOTIDE SEQUENCE</scope>
    <source>
        <strain evidence="1">NM04_E33</strain>
    </source>
</reference>
<keyword evidence="2" id="KW-1185">Reference proteome</keyword>
<accession>A0AC61RIJ9</accession>
<proteinExistence type="predicted"/>
<comment type="caution">
    <text evidence="1">The sequence shown here is derived from an EMBL/GenBank/DDBJ whole genome shotgun (WGS) entry which is preliminary data.</text>
</comment>
<sequence>MKRILSAVTASVVALAAAAHPSEGKVIRISTDNTDLILKVGSNGRLYQTYLGPKLLDDTELSLLDWAQHAGSDGSVSTRGWEAYSASGNEEFFEPALGVTHADGNATTYLYYVDSSVEQVAGGTHTTIRLRDDKYPFDVTLNYTAYPKENVIKTWSEISHNEKKSVTLSAYASAMLYFNEPEYYLTEFSSDWAKEAQMSSQKLQFGKKVIDTKLGSRAAMHTHPFFEIGLNGPVKEHSGEVLMGTLGWTGNFRFIFEVDNVGNLRVIPGINPYASNYELKANETFTTPEFIFTLSYDGTSQGSRNLHEWARKYSLKDGEGSRMTLLNNWENTAFDFDQEILAELMKEAKHLGVDMFLLDDGWFGNKYPRKDDHAGLGDWVVTHDKLPGGIAALVRSADEAGVKFGIWIEPEMVNPKSELYERHPDWVIEQPNRDTYYYRNQLVLDMSNPKVQDYVFGVVDNILTENPDVAYFKWDCNSPITNIYSPYNKDKQGQLYIDHVRGIYNVLKRVKEKYPNVPMMLCSGGGARCDYEALKYFTEFWCSDNTDPIERVYIQWGFSQFFPAKAMAAHVTSWNKNTSIKFRTDVASMCKLGFDIGLQELKADELAYCQEAIANWKRLQPAIMDGIQYRLVSPYDTNHAAIEYVDADRNMGVLFAYNLSPRFQEKLSRVKLEGLDPHKKYLVKEINLMPHTESTFAQNGKVFSGDYLMKVGLDVFSYTHNTSMVIEITAK</sequence>
<gene>
    <name evidence="1" type="ORF">E5331_11650</name>
</gene>
<name>A0AC61RIJ9_9BACT</name>
<protein>
    <submittedName>
        <fullName evidence="1">Alpha-galactosidase</fullName>
    </submittedName>
</protein>
<dbReference type="EMBL" id="SRYB01000016">
    <property type="protein sequence ID" value="TGY78171.1"/>
    <property type="molecule type" value="Genomic_DNA"/>
</dbReference>
<evidence type="ECO:0000313" key="1">
    <source>
        <dbReference type="EMBL" id="TGY78171.1"/>
    </source>
</evidence>
<organism evidence="1 2">
    <name type="scientific">Lepagella muris</name>
    <dbReference type="NCBI Taxonomy" id="3032870"/>
    <lineage>
        <taxon>Bacteria</taxon>
        <taxon>Pseudomonadati</taxon>
        <taxon>Bacteroidota</taxon>
        <taxon>Bacteroidia</taxon>
        <taxon>Bacteroidales</taxon>
        <taxon>Muribaculaceae</taxon>
        <taxon>Lepagella</taxon>
    </lineage>
</organism>